<dbReference type="RefSeq" id="WP_135208982.1">
    <property type="nucleotide sequence ID" value="NZ_SPVF01000252.1"/>
</dbReference>
<sequence length="206" mass="23170">MRLSVAVLITLVARFAEAQDLGQLGPVYPIAEQSLLEQIRERLLAKERTGELSALSQRMIQQSRDRIIHPSPVSGLLTSDSTRTHYVDLTFTLQRNISDAQGRLLFPAGTRTNPLDVVGLSRRLLFFDARDPRQLNLAASLLAERPAKTRPVLVGGSYLDLMKAWKIPVYFDQQGILVKRFGIRQVPALVYQEGRRLRVDELGVQP</sequence>
<proteinExistence type="predicted"/>
<comment type="caution">
    <text evidence="1">The sequence shown here is derived from an EMBL/GenBank/DDBJ whole genome shotgun (WGS) entry which is preliminary data.</text>
</comment>
<name>A0A4Y9S0C8_9BURK</name>
<dbReference type="EMBL" id="SPVF01000252">
    <property type="protein sequence ID" value="TFW13389.1"/>
    <property type="molecule type" value="Genomic_DNA"/>
</dbReference>
<gene>
    <name evidence="1" type="primary">traW</name>
    <name evidence="1" type="ORF">E4L96_20040</name>
</gene>
<dbReference type="Proteomes" id="UP000298438">
    <property type="component" value="Unassembled WGS sequence"/>
</dbReference>
<accession>A0A4Y9S0C8</accession>
<reference evidence="1 2" key="1">
    <citation type="submission" date="2019-03" db="EMBL/GenBank/DDBJ databases">
        <title>Draft Genome Sequence of Massilia arenosa sp. nov., a Novel Massilia Species Isolated from a Sandy-loam Maize Soil.</title>
        <authorList>
            <person name="Raths R."/>
            <person name="Peta V."/>
            <person name="Bucking H."/>
        </authorList>
    </citation>
    <scope>NUCLEOTIDE SEQUENCE [LARGE SCALE GENOMIC DNA]</scope>
    <source>
        <strain evidence="1 2">MC02</strain>
    </source>
</reference>
<keyword evidence="2" id="KW-1185">Reference proteome</keyword>
<dbReference type="NCBIfam" id="TIGR02743">
    <property type="entry name" value="TraW"/>
    <property type="match status" value="1"/>
</dbReference>
<protein>
    <submittedName>
        <fullName evidence="1">Type-F conjugative transfer system protein TraW</fullName>
    </submittedName>
</protein>
<evidence type="ECO:0000313" key="2">
    <source>
        <dbReference type="Proteomes" id="UP000298438"/>
    </source>
</evidence>
<dbReference type="InterPro" id="IPR014114">
    <property type="entry name" value="TraW"/>
</dbReference>
<organism evidence="1 2">
    <name type="scientific">Zemynaea arenosa</name>
    <dbReference type="NCBI Taxonomy" id="2561931"/>
    <lineage>
        <taxon>Bacteria</taxon>
        <taxon>Pseudomonadati</taxon>
        <taxon>Pseudomonadota</taxon>
        <taxon>Betaproteobacteria</taxon>
        <taxon>Burkholderiales</taxon>
        <taxon>Oxalobacteraceae</taxon>
        <taxon>Telluria group</taxon>
        <taxon>Zemynaea</taxon>
    </lineage>
</organism>
<dbReference type="AlphaFoldDB" id="A0A4Y9S0C8"/>
<evidence type="ECO:0000313" key="1">
    <source>
        <dbReference type="EMBL" id="TFW13389.1"/>
    </source>
</evidence>
<dbReference type="OrthoDB" id="6625590at2"/>